<dbReference type="EMBL" id="SAXA01000004">
    <property type="protein sequence ID" value="RXQ95791.1"/>
    <property type="molecule type" value="Genomic_DNA"/>
</dbReference>
<accession>A0A4Q1JNW9</accession>
<dbReference type="InterPro" id="IPR022271">
    <property type="entry name" value="Lipocalin_ApoD"/>
</dbReference>
<dbReference type="Gene3D" id="2.40.128.20">
    <property type="match status" value="1"/>
</dbReference>
<dbReference type="SUPFAM" id="SSF50814">
    <property type="entry name" value="Lipocalins"/>
    <property type="match status" value="1"/>
</dbReference>
<gene>
    <name evidence="5" type="ORF">EO244_05640</name>
</gene>
<keyword evidence="6" id="KW-1185">Reference proteome</keyword>
<dbReference type="RefSeq" id="WP_129253684.1">
    <property type="nucleotide sequence ID" value="NZ_SAXA01000004.1"/>
</dbReference>
<evidence type="ECO:0000256" key="1">
    <source>
        <dbReference type="ARBA" id="ARBA00006889"/>
    </source>
</evidence>
<dbReference type="PROSITE" id="PS00213">
    <property type="entry name" value="LIPOCALIN"/>
    <property type="match status" value="1"/>
</dbReference>
<comment type="caution">
    <text evidence="5">The sequence shown here is derived from an EMBL/GenBank/DDBJ whole genome shotgun (WGS) entry which is preliminary data.</text>
</comment>
<dbReference type="InterPro" id="IPR022272">
    <property type="entry name" value="Lipocalin_CS"/>
</dbReference>
<dbReference type="PIRSF" id="PIRSF036893">
    <property type="entry name" value="Lipocalin_ApoD"/>
    <property type="match status" value="1"/>
</dbReference>
<evidence type="ECO:0000313" key="6">
    <source>
        <dbReference type="Proteomes" id="UP000289703"/>
    </source>
</evidence>
<feature type="domain" description="Lipocalin/cytosolic fatty-acid binding" evidence="4">
    <location>
        <begin position="39"/>
        <end position="181"/>
    </location>
</feature>
<reference evidence="5 6" key="1">
    <citation type="submission" date="2019-01" db="EMBL/GenBank/DDBJ databases">
        <title>Ancylomarina salipaludis sp. nov., isolated from a salt marsh.</title>
        <authorList>
            <person name="Yoon J.-H."/>
        </authorList>
    </citation>
    <scope>NUCLEOTIDE SEQUENCE [LARGE SCALE GENOMIC DNA]</scope>
    <source>
        <strain evidence="5 6">SHSM-M15</strain>
    </source>
</reference>
<dbReference type="PANTHER" id="PTHR10612:SF34">
    <property type="entry name" value="APOLIPOPROTEIN D"/>
    <property type="match status" value="1"/>
</dbReference>
<evidence type="ECO:0000256" key="3">
    <source>
        <dbReference type="PIRSR" id="PIRSR036893-52"/>
    </source>
</evidence>
<dbReference type="InterPro" id="IPR012674">
    <property type="entry name" value="Calycin"/>
</dbReference>
<evidence type="ECO:0000256" key="2">
    <source>
        <dbReference type="PIRNR" id="PIRNR036893"/>
    </source>
</evidence>
<evidence type="ECO:0000313" key="5">
    <source>
        <dbReference type="EMBL" id="RXQ95791.1"/>
    </source>
</evidence>
<feature type="lipid moiety-binding region" description="S-diacylglycerol cysteine" evidence="3">
    <location>
        <position position="24"/>
    </location>
</feature>
<keyword evidence="3" id="KW-0449">Lipoprotein</keyword>
<comment type="similarity">
    <text evidence="1 2">Belongs to the calycin superfamily. Lipocalin family.</text>
</comment>
<evidence type="ECO:0000259" key="4">
    <source>
        <dbReference type="Pfam" id="PF08212"/>
    </source>
</evidence>
<dbReference type="PANTHER" id="PTHR10612">
    <property type="entry name" value="APOLIPOPROTEIN D"/>
    <property type="match status" value="1"/>
</dbReference>
<dbReference type="Pfam" id="PF08212">
    <property type="entry name" value="Lipocalin_2"/>
    <property type="match status" value="1"/>
</dbReference>
<organism evidence="5 6">
    <name type="scientific">Ancylomarina salipaludis</name>
    <dbReference type="NCBI Taxonomy" id="2501299"/>
    <lineage>
        <taxon>Bacteria</taxon>
        <taxon>Pseudomonadati</taxon>
        <taxon>Bacteroidota</taxon>
        <taxon>Bacteroidia</taxon>
        <taxon>Marinilabiliales</taxon>
        <taxon>Marinifilaceae</taxon>
        <taxon>Ancylomarina</taxon>
    </lineage>
</organism>
<proteinExistence type="inferred from homology"/>
<protein>
    <submittedName>
        <fullName evidence="5">Lipocalin</fullName>
    </submittedName>
</protein>
<sequence>MRRILKCRSIIIVVILIGIAFTGCKTQKGMVDNTVVRELDINRYLGTWYEIARFDHRFERGLVGVTANYSMRDDGKIQVINSGYKNRLDGAFSEAIGKAKIPDPENEPAKLKVSFFLFFYGDYFVLELDDDYQWAIIGSSSDKYLWILSRTPQIDKDLYTALLENLKRRGYDISKLLKVEQQTNIKD</sequence>
<dbReference type="InterPro" id="IPR000566">
    <property type="entry name" value="Lipocln_cytosolic_FA-bd_dom"/>
</dbReference>
<dbReference type="AlphaFoldDB" id="A0A4Q1JNW9"/>
<dbReference type="PROSITE" id="PS51257">
    <property type="entry name" value="PROKAR_LIPOPROTEIN"/>
    <property type="match status" value="1"/>
</dbReference>
<name>A0A4Q1JNW9_9BACT</name>
<dbReference type="Proteomes" id="UP000289703">
    <property type="component" value="Unassembled WGS sequence"/>
</dbReference>
<dbReference type="CDD" id="cd19438">
    <property type="entry name" value="lipocalin_Blc-like"/>
    <property type="match status" value="1"/>
</dbReference>
<dbReference type="InterPro" id="IPR047202">
    <property type="entry name" value="Lipocalin_Blc-like_dom"/>
</dbReference>
<dbReference type="GO" id="GO:0006950">
    <property type="term" value="P:response to stress"/>
    <property type="evidence" value="ECO:0007669"/>
    <property type="project" value="UniProtKB-ARBA"/>
</dbReference>
<feature type="lipid moiety-binding region" description="N-palmitoyl cysteine" evidence="3">
    <location>
        <position position="24"/>
    </location>
</feature>
<keyword evidence="3" id="KW-0564">Palmitate</keyword>
<dbReference type="OrthoDB" id="4174719at2"/>
<dbReference type="InterPro" id="IPR002446">
    <property type="entry name" value="Lipocalin_bac"/>
</dbReference>
<dbReference type="PRINTS" id="PR01171">
    <property type="entry name" value="BCTLIPOCALIN"/>
</dbReference>